<dbReference type="Pfam" id="PF13181">
    <property type="entry name" value="TPR_8"/>
    <property type="match status" value="1"/>
</dbReference>
<dbReference type="SMART" id="SM00028">
    <property type="entry name" value="TPR"/>
    <property type="match status" value="4"/>
</dbReference>
<evidence type="ECO:0000256" key="2">
    <source>
        <dbReference type="ARBA" id="ARBA00022803"/>
    </source>
</evidence>
<dbReference type="PANTHER" id="PTHR44943">
    <property type="entry name" value="CELLULOSE SYNTHASE OPERON PROTEIN C"/>
    <property type="match status" value="1"/>
</dbReference>
<reference evidence="4 5" key="1">
    <citation type="submission" date="2018-11" db="EMBL/GenBank/DDBJ databases">
        <title>Rufibacter latericius sp. nov., isolated from water in Baiyang Lake.</title>
        <authorList>
            <person name="Yang Y."/>
        </authorList>
    </citation>
    <scope>NUCLEOTIDE SEQUENCE [LARGE SCALE GENOMIC DNA]</scope>
    <source>
        <strain evidence="4 5">MCC P1</strain>
    </source>
</reference>
<feature type="repeat" description="TPR" evidence="3">
    <location>
        <begin position="167"/>
        <end position="200"/>
    </location>
</feature>
<dbReference type="InterPro" id="IPR019734">
    <property type="entry name" value="TPR_rpt"/>
</dbReference>
<keyword evidence="5" id="KW-1185">Reference proteome</keyword>
<keyword evidence="2 3" id="KW-0802">TPR repeat</keyword>
<dbReference type="Gene3D" id="1.25.40.10">
    <property type="entry name" value="Tetratricopeptide repeat domain"/>
    <property type="match status" value="1"/>
</dbReference>
<evidence type="ECO:0000313" key="4">
    <source>
        <dbReference type="EMBL" id="RNI27363.1"/>
    </source>
</evidence>
<dbReference type="EMBL" id="RJJE01000017">
    <property type="protein sequence ID" value="RNI27363.1"/>
    <property type="molecule type" value="Genomic_DNA"/>
</dbReference>
<dbReference type="Proteomes" id="UP000271010">
    <property type="component" value="Unassembled WGS sequence"/>
</dbReference>
<accession>A0A3M9MR59</accession>
<proteinExistence type="predicted"/>
<protein>
    <submittedName>
        <fullName evidence="4">Tetratricopeptide repeat protein</fullName>
    </submittedName>
</protein>
<evidence type="ECO:0000256" key="1">
    <source>
        <dbReference type="ARBA" id="ARBA00022737"/>
    </source>
</evidence>
<dbReference type="OrthoDB" id="1287940at2"/>
<gene>
    <name evidence="4" type="ORF">EFA69_14575</name>
</gene>
<sequence>MLILHSLDEFTYDLFSVDQKSGSKVEDLIGIMSEFYTVGPYKPKVTVRNGFIEVEIDADLIEGQQKTFQEVLNLSEKGRFEQAKNKLLPLIQKAPHVSEYHRVLGQIYSELGDQEEAVNSLIDALKWDRKNGWALLMMGNIFARHHNDVETALRYYDEAAKANPDDNITLNNIGAIMMQVGRKEEALRYFLQAKEINPDYPNTYQALAIVEESMGNLSTAFHYAIESIKKNANRDRLYTESVSFSRVLAQKLVGEGKGKVLMERFTQRLERRTGTTIETIADDSIDTAAKMEFAENYNRDKHIIRYKTSYPAVEHLVMHELMHLSLVDEARQTQSNQLFTYNQSHRKAFESALGEDMKRLRKNGVPEESISKFVSAIFNGINLQAYNTPIDLFIEDYLHSTYDALRPYQFISLMRLVQEGITATTDKAIVSNAPRAVLFASKVYNLVHAMLLKDLYGVDYIPDFKATPKEIKLAQTFMEEFGEYRLDREPAEEYELVQNWADDLGLSDYFELVQESEHRKERTPEDLIAEIEENGITSGEPDSYEERQMRIFQEQHRDKGLNMAVVMFMVEALQFFKGMSTKQVRVIGTEIAMKGMSGISPEKQDYRLMNIPNKVFTGYHLLAYYYVSWAIADKEFLHDLQLPFDKEYAVAKQFEKKD</sequence>
<dbReference type="RefSeq" id="WP_123133831.1">
    <property type="nucleotide sequence ID" value="NZ_RJJE01000017.1"/>
</dbReference>
<keyword evidence="1" id="KW-0677">Repeat</keyword>
<evidence type="ECO:0000256" key="3">
    <source>
        <dbReference type="PROSITE-ProRule" id="PRU00339"/>
    </source>
</evidence>
<dbReference type="PROSITE" id="PS50005">
    <property type="entry name" value="TPR"/>
    <property type="match status" value="2"/>
</dbReference>
<dbReference type="InterPro" id="IPR011990">
    <property type="entry name" value="TPR-like_helical_dom_sf"/>
</dbReference>
<name>A0A3M9MR59_9BACT</name>
<dbReference type="AlphaFoldDB" id="A0A3M9MR59"/>
<comment type="caution">
    <text evidence="4">The sequence shown here is derived from an EMBL/GenBank/DDBJ whole genome shotgun (WGS) entry which is preliminary data.</text>
</comment>
<organism evidence="4 5">
    <name type="scientific">Rufibacter immobilis</name>
    <dbReference type="NCBI Taxonomy" id="1348778"/>
    <lineage>
        <taxon>Bacteria</taxon>
        <taxon>Pseudomonadati</taxon>
        <taxon>Bacteroidota</taxon>
        <taxon>Cytophagia</taxon>
        <taxon>Cytophagales</taxon>
        <taxon>Hymenobacteraceae</taxon>
        <taxon>Rufibacter</taxon>
    </lineage>
</organism>
<feature type="repeat" description="TPR" evidence="3">
    <location>
        <begin position="98"/>
        <end position="131"/>
    </location>
</feature>
<dbReference type="PANTHER" id="PTHR44943:SF4">
    <property type="entry name" value="TPR REPEAT-CONTAINING PROTEIN MJ0798"/>
    <property type="match status" value="1"/>
</dbReference>
<dbReference type="SUPFAM" id="SSF48452">
    <property type="entry name" value="TPR-like"/>
    <property type="match status" value="1"/>
</dbReference>
<dbReference type="Pfam" id="PF13432">
    <property type="entry name" value="TPR_16"/>
    <property type="match status" value="1"/>
</dbReference>
<dbReference type="InterPro" id="IPR051685">
    <property type="entry name" value="Ycf3/AcsC/BcsC/TPR_MFPF"/>
</dbReference>
<evidence type="ECO:0000313" key="5">
    <source>
        <dbReference type="Proteomes" id="UP000271010"/>
    </source>
</evidence>